<sequence length="347" mass="39255">MRRVILFLFLCHAASAVRHSLKYFYTASSGIPDFPEFVSLGMLDGVQMVYYDSNIKKVIPKQDWMAENEGPEYWESETQKSIGSEQIFKVNIETAKNRFNQTGGVHIVQNMYGCEWDDENKEVNGYEQIGYDGEDFVAFDLKTETWIAPKQEAVTTKHKWDHDKPLIAVEKNYFTQECVEWLKKYLDYGRSSLLRTALPSVSLLQKTPSSPVSCHATGFYPDRAMMFWRKDGEDLHDGVEKGQILPNHDGTFQMSVELKSPAPGQKYECVFQLSGVKDDIVTELGKVPIRTNTPDMTPIIIIAVVVVLALVIAIAAIGLFLYKKKNAKRPPSPVSNPEVMEQLNPSA</sequence>
<dbReference type="InterPro" id="IPR011161">
    <property type="entry name" value="MHC_I-like_Ag-recog"/>
</dbReference>
<name>A0A4W6F4T6_LATCA</name>
<dbReference type="AlphaFoldDB" id="A0A4W6F4T6"/>
<dbReference type="InterPro" id="IPR013783">
    <property type="entry name" value="Ig-like_fold"/>
</dbReference>
<dbReference type="InterPro" id="IPR037055">
    <property type="entry name" value="MHC_I-like_Ag-recog_sf"/>
</dbReference>
<dbReference type="Gene3D" id="3.30.500.10">
    <property type="entry name" value="MHC class I-like antigen recognition-like"/>
    <property type="match status" value="1"/>
</dbReference>
<dbReference type="GO" id="GO:0009897">
    <property type="term" value="C:external side of plasma membrane"/>
    <property type="evidence" value="ECO:0007669"/>
    <property type="project" value="TreeGrafter"/>
</dbReference>
<dbReference type="Pfam" id="PF00129">
    <property type="entry name" value="MHC_I"/>
    <property type="match status" value="1"/>
</dbReference>
<evidence type="ECO:0000256" key="4">
    <source>
        <dbReference type="SAM" id="Phobius"/>
    </source>
</evidence>
<dbReference type="InterPro" id="IPR011162">
    <property type="entry name" value="MHC_I/II-like_Ag-recog"/>
</dbReference>
<feature type="signal peptide" evidence="5">
    <location>
        <begin position="1"/>
        <end position="16"/>
    </location>
</feature>
<evidence type="ECO:0000256" key="1">
    <source>
        <dbReference type="ARBA" id="ARBA00023180"/>
    </source>
</evidence>
<dbReference type="InterPro" id="IPR036179">
    <property type="entry name" value="Ig-like_dom_sf"/>
</dbReference>
<dbReference type="SMART" id="SM00407">
    <property type="entry name" value="IGc1"/>
    <property type="match status" value="1"/>
</dbReference>
<dbReference type="GO" id="GO:0005615">
    <property type="term" value="C:extracellular space"/>
    <property type="evidence" value="ECO:0007669"/>
    <property type="project" value="TreeGrafter"/>
</dbReference>
<dbReference type="InterPro" id="IPR050208">
    <property type="entry name" value="MHC_class-I_related"/>
</dbReference>
<feature type="region of interest" description="Disordered" evidence="3">
    <location>
        <begin position="327"/>
        <end position="347"/>
    </location>
</feature>
<dbReference type="SUPFAM" id="SSF54452">
    <property type="entry name" value="MHC antigen-recognition domain"/>
    <property type="match status" value="1"/>
</dbReference>
<keyword evidence="5" id="KW-0732">Signal</keyword>
<keyword evidence="4" id="KW-0812">Transmembrane</keyword>
<protein>
    <recommendedName>
        <fullName evidence="6">Ig-like domain-containing protein</fullName>
    </recommendedName>
</protein>
<dbReference type="PANTHER" id="PTHR16675:SF237">
    <property type="entry name" value="MHC CLASS I ANTIGEN TRANSCRIPT VARIANT 1-RELATED"/>
    <property type="match status" value="1"/>
</dbReference>
<evidence type="ECO:0000313" key="8">
    <source>
        <dbReference type="Proteomes" id="UP000314980"/>
    </source>
</evidence>
<reference evidence="7" key="3">
    <citation type="submission" date="2025-09" db="UniProtKB">
        <authorList>
            <consortium name="Ensembl"/>
        </authorList>
    </citation>
    <scope>IDENTIFICATION</scope>
</reference>
<dbReference type="FunFam" id="3.30.500.10:FF:000001">
    <property type="entry name" value="H-2 class I histocompatibility antigen, alpha chain"/>
    <property type="match status" value="1"/>
</dbReference>
<accession>A0A4W6F4T6</accession>
<dbReference type="Gene3D" id="2.60.40.10">
    <property type="entry name" value="Immunoglobulins"/>
    <property type="match status" value="1"/>
</dbReference>
<dbReference type="Pfam" id="PF07654">
    <property type="entry name" value="C1-set"/>
    <property type="match status" value="1"/>
</dbReference>
<dbReference type="PANTHER" id="PTHR16675">
    <property type="entry name" value="MHC CLASS I-RELATED"/>
    <property type="match status" value="1"/>
</dbReference>
<dbReference type="Proteomes" id="UP000314980">
    <property type="component" value="Unassembled WGS sequence"/>
</dbReference>
<evidence type="ECO:0000256" key="5">
    <source>
        <dbReference type="SAM" id="SignalP"/>
    </source>
</evidence>
<evidence type="ECO:0000259" key="6">
    <source>
        <dbReference type="PROSITE" id="PS50835"/>
    </source>
</evidence>
<organism evidence="7 8">
    <name type="scientific">Lates calcarifer</name>
    <name type="common">Barramundi</name>
    <name type="synonym">Holocentrus calcarifer</name>
    <dbReference type="NCBI Taxonomy" id="8187"/>
    <lineage>
        <taxon>Eukaryota</taxon>
        <taxon>Metazoa</taxon>
        <taxon>Chordata</taxon>
        <taxon>Craniata</taxon>
        <taxon>Vertebrata</taxon>
        <taxon>Euteleostomi</taxon>
        <taxon>Actinopterygii</taxon>
        <taxon>Neopterygii</taxon>
        <taxon>Teleostei</taxon>
        <taxon>Neoteleostei</taxon>
        <taxon>Acanthomorphata</taxon>
        <taxon>Carangaria</taxon>
        <taxon>Carangaria incertae sedis</taxon>
        <taxon>Centropomidae</taxon>
        <taxon>Lates</taxon>
    </lineage>
</organism>
<proteinExistence type="inferred from homology"/>
<keyword evidence="8" id="KW-1185">Reference proteome</keyword>
<reference evidence="7" key="2">
    <citation type="submission" date="2025-08" db="UniProtKB">
        <authorList>
            <consortium name="Ensembl"/>
        </authorList>
    </citation>
    <scope>IDENTIFICATION</scope>
</reference>
<keyword evidence="4" id="KW-1133">Transmembrane helix</keyword>
<evidence type="ECO:0000256" key="2">
    <source>
        <dbReference type="RuleBase" id="RU004439"/>
    </source>
</evidence>
<dbReference type="InterPro" id="IPR007110">
    <property type="entry name" value="Ig-like_dom"/>
</dbReference>
<dbReference type="SUPFAM" id="SSF48726">
    <property type="entry name" value="Immunoglobulin"/>
    <property type="match status" value="1"/>
</dbReference>
<keyword evidence="1" id="KW-0325">Glycoprotein</keyword>
<dbReference type="GeneTree" id="ENSGT01120000271828"/>
<evidence type="ECO:0000313" key="7">
    <source>
        <dbReference type="Ensembl" id="ENSLCAP00010044894.1"/>
    </source>
</evidence>
<feature type="domain" description="Ig-like" evidence="6">
    <location>
        <begin position="199"/>
        <end position="269"/>
    </location>
</feature>
<dbReference type="PROSITE" id="PS50835">
    <property type="entry name" value="IG_LIKE"/>
    <property type="match status" value="1"/>
</dbReference>
<gene>
    <name evidence="7" type="primary">LOC108881901</name>
</gene>
<comment type="similarity">
    <text evidence="2">Belongs to the MHC class I family.</text>
</comment>
<evidence type="ECO:0000256" key="3">
    <source>
        <dbReference type="SAM" id="MobiDB-lite"/>
    </source>
</evidence>
<dbReference type="GO" id="GO:0006955">
    <property type="term" value="P:immune response"/>
    <property type="evidence" value="ECO:0007669"/>
    <property type="project" value="TreeGrafter"/>
</dbReference>
<reference evidence="8" key="1">
    <citation type="submission" date="2015-09" db="EMBL/GenBank/DDBJ databases">
        <authorList>
            <person name="Sai Rama Sridatta P."/>
        </authorList>
    </citation>
    <scope>NUCLEOTIDE SEQUENCE [LARGE SCALE GENOMIC DNA]</scope>
</reference>
<dbReference type="FunFam" id="2.60.40.10:FF:000943">
    <property type="entry name" value="Classical MHC class I molecule, alpha-chain"/>
    <property type="match status" value="1"/>
</dbReference>
<dbReference type="InterPro" id="IPR003597">
    <property type="entry name" value="Ig_C1-set"/>
</dbReference>
<keyword evidence="4" id="KW-0472">Membrane</keyword>
<dbReference type="PRINTS" id="PR01638">
    <property type="entry name" value="MHCCLASSI"/>
</dbReference>
<feature type="transmembrane region" description="Helical" evidence="4">
    <location>
        <begin position="299"/>
        <end position="322"/>
    </location>
</feature>
<feature type="chain" id="PRO_5021436212" description="Ig-like domain-containing protein" evidence="5">
    <location>
        <begin position="17"/>
        <end position="347"/>
    </location>
</feature>
<dbReference type="Ensembl" id="ENSLCAT00010045999.1">
    <property type="protein sequence ID" value="ENSLCAP00010044894.1"/>
    <property type="gene ID" value="ENSLCAG00010020861.1"/>
</dbReference>
<dbReference type="InterPro" id="IPR001039">
    <property type="entry name" value="MHC_I_a_a1/a2"/>
</dbReference>